<dbReference type="Pfam" id="PF04203">
    <property type="entry name" value="Sortase"/>
    <property type="match status" value="1"/>
</dbReference>
<dbReference type="NCBIfam" id="NF033748">
    <property type="entry name" value="class_F_sortase"/>
    <property type="match status" value="1"/>
</dbReference>
<dbReference type="Proteomes" id="UP000177610">
    <property type="component" value="Unassembled WGS sequence"/>
</dbReference>
<dbReference type="SUPFAM" id="SSF63817">
    <property type="entry name" value="Sortase"/>
    <property type="match status" value="1"/>
</dbReference>
<dbReference type="EMBL" id="MFEH01000002">
    <property type="protein sequence ID" value="OGE74060.1"/>
    <property type="molecule type" value="Genomic_DNA"/>
</dbReference>
<keyword evidence="2" id="KW-0472">Membrane</keyword>
<gene>
    <name evidence="3" type="ORF">A2717_00815</name>
</gene>
<feature type="transmembrane region" description="Helical" evidence="2">
    <location>
        <begin position="5"/>
        <end position="26"/>
    </location>
</feature>
<accession>A0A1F5N9E6</accession>
<dbReference type="InterPro" id="IPR042001">
    <property type="entry name" value="Sortase_F"/>
</dbReference>
<dbReference type="InterPro" id="IPR023365">
    <property type="entry name" value="Sortase_dom-sf"/>
</dbReference>
<evidence type="ECO:0000256" key="1">
    <source>
        <dbReference type="ARBA" id="ARBA00022801"/>
    </source>
</evidence>
<comment type="caution">
    <text evidence="3">The sequence shown here is derived from an EMBL/GenBank/DDBJ whole genome shotgun (WGS) entry which is preliminary data.</text>
</comment>
<proteinExistence type="predicted"/>
<sequence>MTKRIIYLISGVLIIAGGFVLLSQFLDLSPRIPTAAIETDPSLSKPIKIKIPSINVDAAVGELGLNADQTIEVPKNVSEVGWYKYSPSPGYIGPAVMVGHKDAITGRAVFYDLNKVKIGDEIVIDREDGSTTTFKVESIETYKQDQFPTEKVYGSLSYPGLRLITCSGTYSALKGRYSDNLVVYATLQ</sequence>
<evidence type="ECO:0000313" key="4">
    <source>
        <dbReference type="Proteomes" id="UP000177610"/>
    </source>
</evidence>
<dbReference type="AlphaFoldDB" id="A0A1F5N9E6"/>
<keyword evidence="2" id="KW-1133">Transmembrane helix</keyword>
<dbReference type="GO" id="GO:0016787">
    <property type="term" value="F:hydrolase activity"/>
    <property type="evidence" value="ECO:0007669"/>
    <property type="project" value="UniProtKB-KW"/>
</dbReference>
<evidence type="ECO:0000256" key="2">
    <source>
        <dbReference type="SAM" id="Phobius"/>
    </source>
</evidence>
<organism evidence="3 4">
    <name type="scientific">Candidatus Doudnabacteria bacterium RIFCSPHIGHO2_01_FULL_41_86</name>
    <dbReference type="NCBI Taxonomy" id="1817821"/>
    <lineage>
        <taxon>Bacteria</taxon>
        <taxon>Candidatus Doudnaibacteriota</taxon>
    </lineage>
</organism>
<name>A0A1F5N9E6_9BACT</name>
<reference evidence="3 4" key="1">
    <citation type="journal article" date="2016" name="Nat. Commun.">
        <title>Thousands of microbial genomes shed light on interconnected biogeochemical processes in an aquifer system.</title>
        <authorList>
            <person name="Anantharaman K."/>
            <person name="Brown C.T."/>
            <person name="Hug L.A."/>
            <person name="Sharon I."/>
            <person name="Castelle C.J."/>
            <person name="Probst A.J."/>
            <person name="Thomas B.C."/>
            <person name="Singh A."/>
            <person name="Wilkins M.J."/>
            <person name="Karaoz U."/>
            <person name="Brodie E.L."/>
            <person name="Williams K.H."/>
            <person name="Hubbard S.S."/>
            <person name="Banfield J.F."/>
        </authorList>
    </citation>
    <scope>NUCLEOTIDE SEQUENCE [LARGE SCALE GENOMIC DNA]</scope>
</reference>
<dbReference type="STRING" id="1817821.A2717_00815"/>
<keyword evidence="1" id="KW-0378">Hydrolase</keyword>
<dbReference type="Gene3D" id="2.40.260.10">
    <property type="entry name" value="Sortase"/>
    <property type="match status" value="1"/>
</dbReference>
<dbReference type="InterPro" id="IPR005754">
    <property type="entry name" value="Sortase"/>
</dbReference>
<protein>
    <recommendedName>
        <fullName evidence="5">Class F sortase</fullName>
    </recommendedName>
</protein>
<keyword evidence="2" id="KW-0812">Transmembrane</keyword>
<evidence type="ECO:0008006" key="5">
    <source>
        <dbReference type="Google" id="ProtNLM"/>
    </source>
</evidence>
<dbReference type="CDD" id="cd05829">
    <property type="entry name" value="Sortase_F"/>
    <property type="match status" value="1"/>
</dbReference>
<evidence type="ECO:0000313" key="3">
    <source>
        <dbReference type="EMBL" id="OGE74060.1"/>
    </source>
</evidence>